<keyword evidence="2" id="KW-1185">Reference proteome</keyword>
<evidence type="ECO:0008006" key="3">
    <source>
        <dbReference type="Google" id="ProtNLM"/>
    </source>
</evidence>
<evidence type="ECO:0000313" key="2">
    <source>
        <dbReference type="Proteomes" id="UP000006431"/>
    </source>
</evidence>
<accession>B6BGK6</accession>
<dbReference type="PATRIC" id="fig|929558.5.peg.1104"/>
<reference evidence="1 2" key="1">
    <citation type="journal article" date="2012" name="Proc. Natl. Acad. Sci. U.S.A.">
        <title>Genome and physiology of a model Epsilonproteobacterium responsible for sulfide detoxification in marine oxygen depletion zones.</title>
        <authorList>
            <person name="Grote J."/>
            <person name="Schott T."/>
            <person name="Bruckner C.G."/>
            <person name="Glockner F.O."/>
            <person name="Jost G."/>
            <person name="Teeling H."/>
            <person name="Labrenz M."/>
            <person name="Jurgens K."/>
        </authorList>
    </citation>
    <scope>NUCLEOTIDE SEQUENCE [LARGE SCALE GENOMIC DNA]</scope>
    <source>
        <strain evidence="1 2">GD1</strain>
    </source>
</reference>
<sequence>MKIESHEIAMQSKHELRRVELETQMSFSTFFTGIPVGKEATANIQNMNKAKPQDEIGSYFDNRVKTLEGIIQNLINMLSSRTQSSQSPQELQSPQEDILGYTHLSFFQRYEEHEKLDFSTLGHIKTDKGDLDINLNFSMSRSFVIENNIDIYSAFDPLVINLDGDIPDLSSDTFSFDLDNDGKSDQISMLGARSGFLALDKNSDGIVNQGSELFGTLTGNGFGELSEYDIDGNHWIDENDSIFDKLRIWFKNGDDNEKELVGLGEVGIGAIFLDSASSEFTYKTNTNQTLGEMKSCGMFLNEDGTCGNISQIDFASRAKEQVGKKRKEEFEIAQANANVIIEEPLATLLQA</sequence>
<dbReference type="EMBL" id="AFRZ01000001">
    <property type="protein sequence ID" value="EHP29633.1"/>
    <property type="molecule type" value="Genomic_DNA"/>
</dbReference>
<dbReference type="STRING" id="929558.SMGD1_1109"/>
<protein>
    <recommendedName>
        <fullName evidence="3">VCBS repeat-containing protein</fullName>
    </recommendedName>
</protein>
<dbReference type="HOGENOM" id="CLU_047227_1_0_7"/>
<dbReference type="eggNOG" id="COG2931">
    <property type="taxonomic scope" value="Bacteria"/>
</dbReference>
<dbReference type="RefSeq" id="WP_008335454.1">
    <property type="nucleotide sequence ID" value="NZ_AFRZ01000001.1"/>
</dbReference>
<dbReference type="OrthoDB" id="9773411at2"/>
<evidence type="ECO:0000313" key="1">
    <source>
        <dbReference type="EMBL" id="EHP29633.1"/>
    </source>
</evidence>
<proteinExistence type="predicted"/>
<dbReference type="PANTHER" id="PTHR39431:SF1">
    <property type="entry name" value="FRPA_C-RELATED PROTEIN"/>
    <property type="match status" value="1"/>
</dbReference>
<comment type="caution">
    <text evidence="1">The sequence shown here is derived from an EMBL/GenBank/DDBJ whole genome shotgun (WGS) entry which is preliminary data.</text>
</comment>
<accession>H1FYT8</accession>
<dbReference type="AlphaFoldDB" id="B6BGK6"/>
<dbReference type="PANTHER" id="PTHR39431">
    <property type="entry name" value="FRPA/C-RELATED PROTEIN"/>
    <property type="match status" value="1"/>
</dbReference>
<name>B6BGK6_SULGG</name>
<gene>
    <name evidence="1" type="ORF">SMGD1_1109</name>
</gene>
<dbReference type="Proteomes" id="UP000006431">
    <property type="component" value="Unassembled WGS sequence"/>
</dbReference>
<organism evidence="1 2">
    <name type="scientific">Sulfurimonas gotlandica (strain DSM 19862 / JCM 16533 / GD1)</name>
    <dbReference type="NCBI Taxonomy" id="929558"/>
    <lineage>
        <taxon>Bacteria</taxon>
        <taxon>Pseudomonadati</taxon>
        <taxon>Campylobacterota</taxon>
        <taxon>Epsilonproteobacteria</taxon>
        <taxon>Campylobacterales</taxon>
        <taxon>Sulfurimonadaceae</taxon>
        <taxon>Sulfurimonas</taxon>
    </lineage>
</organism>